<name>A0A0E9N8C4_SAICN</name>
<evidence type="ECO:0000256" key="4">
    <source>
        <dbReference type="ARBA" id="ARBA00022786"/>
    </source>
</evidence>
<comment type="caution">
    <text evidence="9">The sequence shown here is derived from an EMBL/GenBank/DDBJ whole genome shotgun (WGS) entry which is preliminary data.</text>
</comment>
<reference evidence="9 10" key="1">
    <citation type="journal article" date="2011" name="J. Gen. Appl. Microbiol.">
        <title>Draft genome sequencing of the enigmatic yeast Saitoella complicata.</title>
        <authorList>
            <person name="Nishida H."/>
            <person name="Hamamoto M."/>
            <person name="Sugiyama J."/>
        </authorList>
    </citation>
    <scope>NUCLEOTIDE SEQUENCE [LARGE SCALE GENOMIC DNA]</scope>
    <source>
        <strain evidence="9 10">NRRL Y-17804</strain>
    </source>
</reference>
<keyword evidence="5 7" id="KW-0802">TPR repeat</keyword>
<dbReference type="GO" id="GO:0005680">
    <property type="term" value="C:anaphase-promoting complex"/>
    <property type="evidence" value="ECO:0007669"/>
    <property type="project" value="TreeGrafter"/>
</dbReference>
<accession>A0A0E9N8C4</accession>
<dbReference type="STRING" id="698492.A0A0E9N8C4"/>
<keyword evidence="3" id="KW-0498">Mitosis</keyword>
<feature type="compositionally biased region" description="Polar residues" evidence="8">
    <location>
        <begin position="32"/>
        <end position="43"/>
    </location>
</feature>
<dbReference type="EMBL" id="BACD03000001">
    <property type="protein sequence ID" value="GAO45946.1"/>
    <property type="molecule type" value="Genomic_DNA"/>
</dbReference>
<evidence type="ECO:0000313" key="10">
    <source>
        <dbReference type="Proteomes" id="UP000033140"/>
    </source>
</evidence>
<dbReference type="PANTHER" id="PTHR12558">
    <property type="entry name" value="CELL DIVISION CYCLE 16,23,27"/>
    <property type="match status" value="1"/>
</dbReference>
<dbReference type="OMA" id="NEISGCV"/>
<dbReference type="SMART" id="SM00028">
    <property type="entry name" value="TPR"/>
    <property type="match status" value="7"/>
</dbReference>
<evidence type="ECO:0000256" key="5">
    <source>
        <dbReference type="ARBA" id="ARBA00022803"/>
    </source>
</evidence>
<evidence type="ECO:0000313" key="9">
    <source>
        <dbReference type="EMBL" id="GAO45946.1"/>
    </source>
</evidence>
<reference evidence="9 10" key="3">
    <citation type="journal article" date="2015" name="Genome Announc.">
        <title>Draft Genome Sequence of the Archiascomycetous Yeast Saitoella complicata.</title>
        <authorList>
            <person name="Yamauchi K."/>
            <person name="Kondo S."/>
            <person name="Hamamoto M."/>
            <person name="Takahashi Y."/>
            <person name="Ogura Y."/>
            <person name="Hayashi T."/>
            <person name="Nishida H."/>
        </authorList>
    </citation>
    <scope>NUCLEOTIDE SEQUENCE [LARGE SCALE GENOMIC DNA]</scope>
    <source>
        <strain evidence="9 10">NRRL Y-17804</strain>
    </source>
</reference>
<keyword evidence="2" id="KW-0677">Repeat</keyword>
<dbReference type="GO" id="GO:0005737">
    <property type="term" value="C:cytoplasm"/>
    <property type="evidence" value="ECO:0007669"/>
    <property type="project" value="TreeGrafter"/>
</dbReference>
<proteinExistence type="predicted"/>
<reference evidence="9 10" key="2">
    <citation type="journal article" date="2014" name="J. Gen. Appl. Microbiol.">
        <title>The early diverging ascomycetous budding yeast Saitoella complicata has three histone deacetylases belonging to the Clr6, Hos2, and Rpd3 lineages.</title>
        <authorList>
            <person name="Nishida H."/>
            <person name="Matsumoto T."/>
            <person name="Kondo S."/>
            <person name="Hamamoto M."/>
            <person name="Yoshikawa H."/>
        </authorList>
    </citation>
    <scope>NUCLEOTIDE SEQUENCE [LARGE SCALE GENOMIC DNA]</scope>
    <source>
        <strain evidence="9 10">NRRL Y-17804</strain>
    </source>
</reference>
<dbReference type="Gene3D" id="1.25.40.10">
    <property type="entry name" value="Tetratricopeptide repeat domain"/>
    <property type="match status" value="1"/>
</dbReference>
<keyword evidence="10" id="KW-1185">Reference proteome</keyword>
<dbReference type="GO" id="GO:0016567">
    <property type="term" value="P:protein ubiquitination"/>
    <property type="evidence" value="ECO:0007669"/>
    <property type="project" value="TreeGrafter"/>
</dbReference>
<dbReference type="Pfam" id="PF13176">
    <property type="entry name" value="TPR_7"/>
    <property type="match status" value="1"/>
</dbReference>
<dbReference type="PROSITE" id="PS50005">
    <property type="entry name" value="TPR"/>
    <property type="match status" value="3"/>
</dbReference>
<dbReference type="GO" id="GO:0045842">
    <property type="term" value="P:positive regulation of mitotic metaphase/anaphase transition"/>
    <property type="evidence" value="ECO:0007669"/>
    <property type="project" value="TreeGrafter"/>
</dbReference>
<feature type="repeat" description="TPR" evidence="7">
    <location>
        <begin position="258"/>
        <end position="291"/>
    </location>
</feature>
<evidence type="ECO:0000256" key="7">
    <source>
        <dbReference type="PROSITE-ProRule" id="PRU00339"/>
    </source>
</evidence>
<gene>
    <name evidence="9" type="ORF">G7K_0191-t1</name>
</gene>
<dbReference type="AlphaFoldDB" id="A0A0E9N8C4"/>
<feature type="repeat" description="TPR" evidence="7">
    <location>
        <begin position="431"/>
        <end position="464"/>
    </location>
</feature>
<evidence type="ECO:0000256" key="1">
    <source>
        <dbReference type="ARBA" id="ARBA00022618"/>
    </source>
</evidence>
<dbReference type="UniPathway" id="UPA00378"/>
<dbReference type="GO" id="GO:0051301">
    <property type="term" value="P:cell division"/>
    <property type="evidence" value="ECO:0007669"/>
    <property type="project" value="UniProtKB-KW"/>
</dbReference>
<dbReference type="InterPro" id="IPR019734">
    <property type="entry name" value="TPR_rpt"/>
</dbReference>
<keyword evidence="4" id="KW-0833">Ubl conjugation pathway</keyword>
<evidence type="ECO:0000256" key="2">
    <source>
        <dbReference type="ARBA" id="ARBA00022737"/>
    </source>
</evidence>
<keyword evidence="6" id="KW-0131">Cell cycle</keyword>
<evidence type="ECO:0000256" key="8">
    <source>
        <dbReference type="SAM" id="MobiDB-lite"/>
    </source>
</evidence>
<evidence type="ECO:0008006" key="11">
    <source>
        <dbReference type="Google" id="ProtNLM"/>
    </source>
</evidence>
<protein>
    <recommendedName>
        <fullName evidence="11">Cdc23 domain-containing protein</fullName>
    </recommendedName>
</protein>
<dbReference type="Pfam" id="PF12895">
    <property type="entry name" value="ANAPC3"/>
    <property type="match status" value="1"/>
</dbReference>
<feature type="region of interest" description="Disordered" evidence="8">
    <location>
        <begin position="1"/>
        <end position="62"/>
    </location>
</feature>
<dbReference type="Proteomes" id="UP000033140">
    <property type="component" value="Unassembled WGS sequence"/>
</dbReference>
<dbReference type="Pfam" id="PF13432">
    <property type="entry name" value="TPR_16"/>
    <property type="match status" value="1"/>
</dbReference>
<dbReference type="SUPFAM" id="SSF48452">
    <property type="entry name" value="TPR-like"/>
    <property type="match status" value="2"/>
</dbReference>
<dbReference type="Pfam" id="PF13181">
    <property type="entry name" value="TPR_8"/>
    <property type="match status" value="1"/>
</dbReference>
<evidence type="ECO:0000256" key="3">
    <source>
        <dbReference type="ARBA" id="ARBA00022776"/>
    </source>
</evidence>
<keyword evidence="1" id="KW-0132">Cell division</keyword>
<organism evidence="9 10">
    <name type="scientific">Saitoella complicata (strain BCRC 22490 / CBS 7301 / JCM 7358 / NBRC 10748 / NRRL Y-17804)</name>
    <dbReference type="NCBI Taxonomy" id="698492"/>
    <lineage>
        <taxon>Eukaryota</taxon>
        <taxon>Fungi</taxon>
        <taxon>Dikarya</taxon>
        <taxon>Ascomycota</taxon>
        <taxon>Taphrinomycotina</taxon>
        <taxon>Taphrinomycotina incertae sedis</taxon>
        <taxon>Saitoella</taxon>
    </lineage>
</organism>
<dbReference type="GO" id="GO:0031145">
    <property type="term" value="P:anaphase-promoting complex-dependent catabolic process"/>
    <property type="evidence" value="ECO:0007669"/>
    <property type="project" value="TreeGrafter"/>
</dbReference>
<sequence length="764" mass="85302">MSLPLLTLDPSRGDSDGQQQQSQPIVVKTIARSDSSIQKSTSSPPFPTGAADIPSIANSNDPVMKRATSHANALATPTGPPRNDLPHAQFTPPHFKALVNHNISTLTISPLAAPSVVSAIQTSVDSPANISNGSFLGGQQKAPSRAERLRMWRHDALMQHQYEAAAFIGDKLLSMTGDPNDAFWLAQVYYSTGHYARAQGLLMQKDLLDSSVACRYLACLCLTKQLKWQEALDLLGEHNPFRSDARVKNQDGGIKLEASMCYLRGFIYAQMNNFDRAKECYKEAVQVDVKCFDAFDQLISNNLMTSNEEWDFVNNLDFNALDPDDAEFVKMIYVTKLNKFKASEEFVEAEERLARDYNLQNNHDLLLCRAEMLYVRRRYKACYEITEKILDADMYKFTALPIHVACMYTLGMKNDLFLFSHNLTDQHPNEPATWFAVAVYYFATNKITEARRYFSKASLMNPQFGPAWIGFAHCFAEEGEHDQAISAYSTAARLFQGTHLPPLFLGMEYLKLDNIPLAAEYFRSAHGMCDSDPLLLNELGVVAYHNNNLEYAVSAFRQTLKVAKEIESDERSWVITWANLGHCCRKLRLFDEALTYFENVLRMSPRDSGVYIAIALIKLEMGKSFDALHYVHQALSVTPADPIASDVLQRALEANGSDSLGGSGLDLDGEFFFDDESDPIFVDPSFGGHPESSFALPSMNQSASSAGQFAPPTSEGYDSEVADMEESYGQAFRFAFETVNPKRAFGNFVFASIVLHFFIVNFSG</sequence>
<feature type="repeat" description="TPR" evidence="7">
    <location>
        <begin position="574"/>
        <end position="607"/>
    </location>
</feature>
<evidence type="ECO:0000256" key="6">
    <source>
        <dbReference type="ARBA" id="ARBA00023306"/>
    </source>
</evidence>
<dbReference type="PANTHER" id="PTHR12558:SF9">
    <property type="entry name" value="CELL DIVISION CYCLE PROTEIN 16 HOMOLOG"/>
    <property type="match status" value="1"/>
</dbReference>
<dbReference type="InterPro" id="IPR011990">
    <property type="entry name" value="TPR-like_helical_dom_sf"/>
</dbReference>